<evidence type="ECO:0000256" key="2">
    <source>
        <dbReference type="ARBA" id="ARBA00022692"/>
    </source>
</evidence>
<dbReference type="FunFam" id="1.20.1070.10:FF:000853">
    <property type="entry name" value="Uncharacterized protein"/>
    <property type="match status" value="1"/>
</dbReference>
<keyword evidence="5 9" id="KW-0472">Membrane</keyword>
<feature type="non-terminal residue" evidence="11">
    <location>
        <position position="295"/>
    </location>
</feature>
<dbReference type="InterPro" id="IPR017452">
    <property type="entry name" value="GPCR_Rhodpsn_7TM"/>
</dbReference>
<dbReference type="PANTHER" id="PTHR24232:SF107">
    <property type="entry name" value="HYDROXYCARBOXYLIC ACID RECEPTOR 2-LIKE"/>
    <property type="match status" value="1"/>
</dbReference>
<dbReference type="GO" id="GO:0035025">
    <property type="term" value="P:positive regulation of Rho protein signal transduction"/>
    <property type="evidence" value="ECO:0007669"/>
    <property type="project" value="TreeGrafter"/>
</dbReference>
<feature type="transmembrane region" description="Helical" evidence="9">
    <location>
        <begin position="41"/>
        <end position="63"/>
    </location>
</feature>
<keyword evidence="6" id="KW-0675">Receptor</keyword>
<accession>A0A8J7NPE8</accession>
<feature type="transmembrane region" description="Helical" evidence="9">
    <location>
        <begin position="255"/>
        <end position="276"/>
    </location>
</feature>
<name>A0A8J7NPE8_ATRSP</name>
<comment type="caution">
    <text evidence="11">The sequence shown here is derived from an EMBL/GenBank/DDBJ whole genome shotgun (WGS) entry which is preliminary data.</text>
</comment>
<evidence type="ECO:0000313" key="11">
    <source>
        <dbReference type="EMBL" id="MBN3314836.1"/>
    </source>
</evidence>
<dbReference type="EMBL" id="JAAWVO010018031">
    <property type="protein sequence ID" value="MBN3314836.1"/>
    <property type="molecule type" value="Genomic_DNA"/>
</dbReference>
<evidence type="ECO:0000259" key="10">
    <source>
        <dbReference type="PROSITE" id="PS50262"/>
    </source>
</evidence>
<reference evidence="11" key="1">
    <citation type="journal article" date="2021" name="Cell">
        <title>Tracing the genetic footprints of vertebrate landing in non-teleost ray-finned fishes.</title>
        <authorList>
            <person name="Bi X."/>
            <person name="Wang K."/>
            <person name="Yang L."/>
            <person name="Pan H."/>
            <person name="Jiang H."/>
            <person name="Wei Q."/>
            <person name="Fang M."/>
            <person name="Yu H."/>
            <person name="Zhu C."/>
            <person name="Cai Y."/>
            <person name="He Y."/>
            <person name="Gan X."/>
            <person name="Zeng H."/>
            <person name="Yu D."/>
            <person name="Zhu Y."/>
            <person name="Jiang H."/>
            <person name="Qiu Q."/>
            <person name="Yang H."/>
            <person name="Zhang Y.E."/>
            <person name="Wang W."/>
            <person name="Zhu M."/>
            <person name="He S."/>
            <person name="Zhang G."/>
        </authorList>
    </citation>
    <scope>NUCLEOTIDE SEQUENCE</scope>
    <source>
        <strain evidence="11">Allg_001</strain>
    </source>
</reference>
<dbReference type="GO" id="GO:0004930">
    <property type="term" value="F:G protein-coupled receptor activity"/>
    <property type="evidence" value="ECO:0007669"/>
    <property type="project" value="UniProtKB-KW"/>
</dbReference>
<evidence type="ECO:0000256" key="7">
    <source>
        <dbReference type="ARBA" id="ARBA00023180"/>
    </source>
</evidence>
<dbReference type="AlphaFoldDB" id="A0A8J7NPE8"/>
<proteinExistence type="predicted"/>
<dbReference type="PANTHER" id="PTHR24232">
    <property type="entry name" value="G-PROTEIN COUPLED RECEPTOR"/>
    <property type="match status" value="1"/>
</dbReference>
<dbReference type="GO" id="GO:0005886">
    <property type="term" value="C:plasma membrane"/>
    <property type="evidence" value="ECO:0007669"/>
    <property type="project" value="TreeGrafter"/>
</dbReference>
<evidence type="ECO:0000256" key="4">
    <source>
        <dbReference type="ARBA" id="ARBA00023040"/>
    </source>
</evidence>
<keyword evidence="4" id="KW-0297">G-protein coupled receptor</keyword>
<feature type="transmembrane region" description="Helical" evidence="9">
    <location>
        <begin position="75"/>
        <end position="99"/>
    </location>
</feature>
<dbReference type="Gene3D" id="1.20.1070.10">
    <property type="entry name" value="Rhodopsin 7-helix transmembrane proteins"/>
    <property type="match status" value="1"/>
</dbReference>
<comment type="subcellular location">
    <subcellularLocation>
        <location evidence="1">Membrane</location>
        <topology evidence="1">Multi-pass membrane protein</topology>
    </subcellularLocation>
</comment>
<feature type="transmembrane region" description="Helical" evidence="9">
    <location>
        <begin position="149"/>
        <end position="167"/>
    </location>
</feature>
<evidence type="ECO:0000256" key="8">
    <source>
        <dbReference type="ARBA" id="ARBA00023224"/>
    </source>
</evidence>
<evidence type="ECO:0000256" key="9">
    <source>
        <dbReference type="SAM" id="Phobius"/>
    </source>
</evidence>
<keyword evidence="8" id="KW-0807">Transducer</keyword>
<keyword evidence="2 9" id="KW-0812">Transmembrane</keyword>
<feature type="transmembrane region" description="Helical" evidence="9">
    <location>
        <begin position="119"/>
        <end position="137"/>
    </location>
</feature>
<keyword evidence="3 9" id="KW-1133">Transmembrane helix</keyword>
<evidence type="ECO:0000256" key="3">
    <source>
        <dbReference type="ARBA" id="ARBA00022989"/>
    </source>
</evidence>
<keyword evidence="12" id="KW-1185">Reference proteome</keyword>
<dbReference type="InterPro" id="IPR000276">
    <property type="entry name" value="GPCR_Rhodpsn"/>
</dbReference>
<feature type="non-terminal residue" evidence="11">
    <location>
        <position position="1"/>
    </location>
</feature>
<dbReference type="PRINTS" id="PR00237">
    <property type="entry name" value="GPCRRHODOPSN"/>
</dbReference>
<evidence type="ECO:0000256" key="1">
    <source>
        <dbReference type="ARBA" id="ARBA00004141"/>
    </source>
</evidence>
<keyword evidence="7" id="KW-0325">Glycoprotein</keyword>
<dbReference type="GO" id="GO:0007200">
    <property type="term" value="P:phospholipase C-activating G protein-coupled receptor signaling pathway"/>
    <property type="evidence" value="ECO:0007669"/>
    <property type="project" value="TreeGrafter"/>
</dbReference>
<dbReference type="FunFam" id="1.20.1070.10:FF:000723">
    <property type="entry name" value="Uncharacterized protein"/>
    <property type="match status" value="1"/>
</dbReference>
<dbReference type="PROSITE" id="PS50262">
    <property type="entry name" value="G_PROTEIN_RECEP_F1_2"/>
    <property type="match status" value="1"/>
</dbReference>
<feature type="domain" description="G-protein coupled receptors family 1 profile" evidence="10">
    <location>
        <begin position="54"/>
        <end position="275"/>
    </location>
</feature>
<organism evidence="11 12">
    <name type="scientific">Atractosteus spatula</name>
    <name type="common">Alligator gar</name>
    <name type="synonym">Lepisosteus spatula</name>
    <dbReference type="NCBI Taxonomy" id="7917"/>
    <lineage>
        <taxon>Eukaryota</taxon>
        <taxon>Metazoa</taxon>
        <taxon>Chordata</taxon>
        <taxon>Craniata</taxon>
        <taxon>Vertebrata</taxon>
        <taxon>Euteleostomi</taxon>
        <taxon>Actinopterygii</taxon>
        <taxon>Neopterygii</taxon>
        <taxon>Holostei</taxon>
        <taxon>Semionotiformes</taxon>
        <taxon>Lepisosteidae</taxon>
        <taxon>Atractosteus</taxon>
    </lineage>
</organism>
<evidence type="ECO:0000256" key="5">
    <source>
        <dbReference type="ARBA" id="ARBA00023136"/>
    </source>
</evidence>
<feature type="transmembrane region" description="Helical" evidence="9">
    <location>
        <begin position="179"/>
        <end position="202"/>
    </location>
</feature>
<dbReference type="Pfam" id="PF00001">
    <property type="entry name" value="7tm_1"/>
    <property type="match status" value="1"/>
</dbReference>
<sequence length="295" mass="33161">MDAFDSNSTFLLNHSKPNDSVRPWTPFDGCEERPAGIFFDLTVQIFNVILGLPANVTVLWLILRKTGESSTSDIFIFNLAVMDGFFGCMVPLDIVNVFLLNNKDVWYAQKFAYGVKDMGGPLFLSCICLDRYVAVLHPITFTGLKDHKYRAACSVVVLAITLAYAIAKAIGRIENFEKIFTVSILTAFAFMLFCNISILWALKRSGPGKDEMHPMKKKAFKMVLSILAIIVFNYLPPVALFPFQQYYSVDVFKCYIQPFAFSFVNISSSTQPLLYLSRVENTKLCSSTRTKSMGS</sequence>
<feature type="transmembrane region" description="Helical" evidence="9">
    <location>
        <begin position="223"/>
        <end position="243"/>
    </location>
</feature>
<evidence type="ECO:0000256" key="6">
    <source>
        <dbReference type="ARBA" id="ARBA00023170"/>
    </source>
</evidence>
<dbReference type="Proteomes" id="UP000736164">
    <property type="component" value="Unassembled WGS sequence"/>
</dbReference>
<gene>
    <name evidence="11" type="primary">Gpr4_4</name>
    <name evidence="11" type="ORF">GTO95_0004656</name>
</gene>
<protein>
    <submittedName>
        <fullName evidence="11">GPR4 protein</fullName>
    </submittedName>
</protein>
<evidence type="ECO:0000313" key="12">
    <source>
        <dbReference type="Proteomes" id="UP000736164"/>
    </source>
</evidence>
<dbReference type="SUPFAM" id="SSF81321">
    <property type="entry name" value="Family A G protein-coupled receptor-like"/>
    <property type="match status" value="1"/>
</dbReference>